<dbReference type="GO" id="GO:0004521">
    <property type="term" value="F:RNA endonuclease activity"/>
    <property type="evidence" value="ECO:0007669"/>
    <property type="project" value="TreeGrafter"/>
</dbReference>
<evidence type="ECO:0000259" key="3">
    <source>
        <dbReference type="SMART" id="SM01027"/>
    </source>
</evidence>
<dbReference type="AlphaFoldDB" id="A0A381WNX8"/>
<evidence type="ECO:0008006" key="5">
    <source>
        <dbReference type="Google" id="ProtNLM"/>
    </source>
</evidence>
<sequence>MQVQFCGATRTTTGSMFLLEVNQQRILLECGLYQGRRSESNDRNKNFPFDPAKIDVAVLSHTHIDHCGNFPNLVKQGYTGDIFCTHATRALAGIMLEDSAHIQESDAKYISKKRAKRGEEPVEPLYTIEDAARANKQLASRSYERPMQIAEGVNLTFRDAGHILGSAQVILDIREEDGKEFRYLFTGDVGRGDHAILRDPQMVEDVDVLHIESTYGNRLHGNRDNSIVEIAKGIIETAHRGGKIIIPAFSVGRTQLVVYTLHQLAESGDLPNVPIFVDSPLSVNATEVFRLHQECFNESIYQFLREKENPFGMENLQYIRHVSRSKQLNQIDGPAIIISSSGMCEGGRIRHHLKNNLENPNNLILFVGYCAQHTLGSRIANGDSPVNIFGKPYEVKAKVESHDAFSGHADRDELIEHVEACTGEIKDIYVVHGEEKSALAFGESLGKLKPSARVTVPVRNEKLSVLT</sequence>
<dbReference type="InterPro" id="IPR050698">
    <property type="entry name" value="MBL"/>
</dbReference>
<gene>
    <name evidence="4" type="ORF">METZ01_LOCUS106447</name>
</gene>
<keyword evidence="1" id="KW-0378">Hydrolase</keyword>
<dbReference type="Pfam" id="PF16661">
    <property type="entry name" value="Lactamase_B_6"/>
    <property type="match status" value="1"/>
</dbReference>
<reference evidence="4" key="1">
    <citation type="submission" date="2018-05" db="EMBL/GenBank/DDBJ databases">
        <authorList>
            <person name="Lanie J.A."/>
            <person name="Ng W.-L."/>
            <person name="Kazmierczak K.M."/>
            <person name="Andrzejewski T.M."/>
            <person name="Davidsen T.M."/>
            <person name="Wayne K.J."/>
            <person name="Tettelin H."/>
            <person name="Glass J.I."/>
            <person name="Rusch D."/>
            <person name="Podicherti R."/>
            <person name="Tsui H.-C.T."/>
            <person name="Winkler M.E."/>
        </authorList>
    </citation>
    <scope>NUCLEOTIDE SEQUENCE</scope>
</reference>
<name>A0A381WNX8_9ZZZZ</name>
<dbReference type="InterPro" id="IPR036866">
    <property type="entry name" value="RibonucZ/Hydroxyglut_hydro"/>
</dbReference>
<dbReference type="InterPro" id="IPR001279">
    <property type="entry name" value="Metallo-B-lactamas"/>
</dbReference>
<evidence type="ECO:0000259" key="2">
    <source>
        <dbReference type="SMART" id="SM00849"/>
    </source>
</evidence>
<dbReference type="Gene3D" id="3.60.15.10">
    <property type="entry name" value="Ribonuclease Z/Hydroxyacylglutathione hydrolase-like"/>
    <property type="match status" value="1"/>
</dbReference>
<dbReference type="SMART" id="SM00849">
    <property type="entry name" value="Lactamase_B"/>
    <property type="match status" value="1"/>
</dbReference>
<evidence type="ECO:0000256" key="1">
    <source>
        <dbReference type="ARBA" id="ARBA00022801"/>
    </source>
</evidence>
<dbReference type="CDD" id="cd16295">
    <property type="entry name" value="TTHA0252-CPSF-like_MBL-fold"/>
    <property type="match status" value="1"/>
</dbReference>
<proteinExistence type="predicted"/>
<dbReference type="InterPro" id="IPR011108">
    <property type="entry name" value="RMMBL"/>
</dbReference>
<evidence type="ECO:0000313" key="4">
    <source>
        <dbReference type="EMBL" id="SVA53593.1"/>
    </source>
</evidence>
<dbReference type="InterPro" id="IPR022712">
    <property type="entry name" value="Beta_Casp"/>
</dbReference>
<dbReference type="EMBL" id="UINC01012249">
    <property type="protein sequence ID" value="SVA53593.1"/>
    <property type="molecule type" value="Genomic_DNA"/>
</dbReference>
<protein>
    <recommendedName>
        <fullName evidence="5">MBL fold metallo-hydrolase</fullName>
    </recommendedName>
</protein>
<dbReference type="Pfam" id="PF10996">
    <property type="entry name" value="Beta-Casp"/>
    <property type="match status" value="1"/>
</dbReference>
<dbReference type="SMART" id="SM01027">
    <property type="entry name" value="Beta-Casp"/>
    <property type="match status" value="1"/>
</dbReference>
<feature type="domain" description="Metallo-beta-lactamase" evidence="2">
    <location>
        <begin position="13"/>
        <end position="239"/>
    </location>
</feature>
<dbReference type="PANTHER" id="PTHR11203">
    <property type="entry name" value="CLEAVAGE AND POLYADENYLATION SPECIFICITY FACTOR FAMILY MEMBER"/>
    <property type="match status" value="1"/>
</dbReference>
<dbReference type="PANTHER" id="PTHR11203:SF37">
    <property type="entry name" value="INTEGRATOR COMPLEX SUBUNIT 11"/>
    <property type="match status" value="1"/>
</dbReference>
<dbReference type="Gene3D" id="3.40.50.10890">
    <property type="match status" value="1"/>
</dbReference>
<accession>A0A381WNX8</accession>
<dbReference type="SUPFAM" id="SSF56281">
    <property type="entry name" value="Metallo-hydrolase/oxidoreductase"/>
    <property type="match status" value="1"/>
</dbReference>
<organism evidence="4">
    <name type="scientific">marine metagenome</name>
    <dbReference type="NCBI Taxonomy" id="408172"/>
    <lineage>
        <taxon>unclassified sequences</taxon>
        <taxon>metagenomes</taxon>
        <taxon>ecological metagenomes</taxon>
    </lineage>
</organism>
<dbReference type="Pfam" id="PF07521">
    <property type="entry name" value="RMMBL"/>
    <property type="match status" value="1"/>
</dbReference>
<feature type="domain" description="Beta-Casp" evidence="3">
    <location>
        <begin position="254"/>
        <end position="379"/>
    </location>
</feature>
<dbReference type="GO" id="GO:0016787">
    <property type="term" value="F:hydrolase activity"/>
    <property type="evidence" value="ECO:0007669"/>
    <property type="project" value="UniProtKB-KW"/>
</dbReference>